<evidence type="ECO:0000313" key="1">
    <source>
        <dbReference type="EMBL" id="KAK7946963.1"/>
    </source>
</evidence>
<proteinExistence type="predicted"/>
<reference evidence="1 2" key="1">
    <citation type="submission" date="2023-01" db="EMBL/GenBank/DDBJ databases">
        <title>Analysis of 21 Apiospora genomes using comparative genomics revels a genus with tremendous synthesis potential of carbohydrate active enzymes and secondary metabolites.</title>
        <authorList>
            <person name="Sorensen T."/>
        </authorList>
    </citation>
    <scope>NUCLEOTIDE SEQUENCE [LARGE SCALE GENOMIC DNA]</scope>
    <source>
        <strain evidence="1 2">CBS 24483</strain>
    </source>
</reference>
<sequence length="144" mass="16020">MAEAILDPKVTTLVRQFSLGLDCSDEASPVSRALNHVASEAISNEARNRSEARNFEEWLNFKYPSSDGDTRILHVQCMKVAQLWADFGHRFPSISKDKALPSIETLFEAVDTAAADFSQKRLGARGKFLDGFQNIVGTLNDHSY</sequence>
<keyword evidence="2" id="KW-1185">Reference proteome</keyword>
<protein>
    <submittedName>
        <fullName evidence="1">Uncharacterized protein</fullName>
    </submittedName>
</protein>
<name>A0ABR1Q4L8_9PEZI</name>
<accession>A0ABR1Q4L8</accession>
<gene>
    <name evidence="1" type="ORF">PG986_011284</name>
</gene>
<dbReference type="RefSeq" id="XP_066696997.1">
    <property type="nucleotide sequence ID" value="XM_066847506.1"/>
</dbReference>
<dbReference type="Proteomes" id="UP001391051">
    <property type="component" value="Unassembled WGS sequence"/>
</dbReference>
<comment type="caution">
    <text evidence="1">The sequence shown here is derived from an EMBL/GenBank/DDBJ whole genome shotgun (WGS) entry which is preliminary data.</text>
</comment>
<evidence type="ECO:0000313" key="2">
    <source>
        <dbReference type="Proteomes" id="UP001391051"/>
    </source>
</evidence>
<dbReference type="GeneID" id="92080568"/>
<dbReference type="EMBL" id="JAQQWE010000007">
    <property type="protein sequence ID" value="KAK7946963.1"/>
    <property type="molecule type" value="Genomic_DNA"/>
</dbReference>
<organism evidence="1 2">
    <name type="scientific">Apiospora aurea</name>
    <dbReference type="NCBI Taxonomy" id="335848"/>
    <lineage>
        <taxon>Eukaryota</taxon>
        <taxon>Fungi</taxon>
        <taxon>Dikarya</taxon>
        <taxon>Ascomycota</taxon>
        <taxon>Pezizomycotina</taxon>
        <taxon>Sordariomycetes</taxon>
        <taxon>Xylariomycetidae</taxon>
        <taxon>Amphisphaeriales</taxon>
        <taxon>Apiosporaceae</taxon>
        <taxon>Apiospora</taxon>
    </lineage>
</organism>